<evidence type="ECO:0000313" key="7">
    <source>
        <dbReference type="EMBL" id="CAC14392.1"/>
    </source>
</evidence>
<dbReference type="EMBL" id="BX284605">
    <property type="protein sequence ID" value="CAC14392.1"/>
    <property type="molecule type" value="Genomic_DNA"/>
</dbReference>
<reference evidence="7 8" key="1">
    <citation type="journal article" date="1998" name="Science">
        <title>Genome sequence of the nematode C. elegans: a platform for investigating biology.</title>
        <authorList>
            <consortium name="The C. elegans sequencing consortium"/>
            <person name="Sulson J.E."/>
            <person name="Waterston R."/>
        </authorList>
    </citation>
    <scope>NUCLEOTIDE SEQUENCE [LARGE SCALE GENOMIC DNA]</scope>
    <source>
        <strain evidence="7 8">Bristol N2</strain>
    </source>
</reference>
<evidence type="ECO:0000256" key="2">
    <source>
        <dbReference type="ARBA" id="ARBA00022692"/>
    </source>
</evidence>
<dbReference type="GO" id="GO:0008528">
    <property type="term" value="F:G protein-coupled peptide receptor activity"/>
    <property type="evidence" value="ECO:0007669"/>
    <property type="project" value="InterPro"/>
</dbReference>
<dbReference type="KEGG" id="cel:CELE_Y116F11B.5"/>
<comment type="subcellular location">
    <subcellularLocation>
        <location evidence="1">Membrane</location>
    </subcellularLocation>
</comment>
<evidence type="ECO:0000313" key="8">
    <source>
        <dbReference type="Proteomes" id="UP000001940"/>
    </source>
</evidence>
<dbReference type="SUPFAM" id="SSF81321">
    <property type="entry name" value="Family A G protein-coupled receptor-like"/>
    <property type="match status" value="1"/>
</dbReference>
<dbReference type="InterPro" id="IPR019427">
    <property type="entry name" value="7TM_GPCR_serpentine_rcpt_Srw"/>
</dbReference>
<dbReference type="STRING" id="6239.Y116F11B.5.1"/>
<evidence type="ECO:0000256" key="5">
    <source>
        <dbReference type="SAM" id="Phobius"/>
    </source>
</evidence>
<feature type="transmembrane region" description="Helical" evidence="5">
    <location>
        <begin position="229"/>
        <end position="255"/>
    </location>
</feature>
<dbReference type="Proteomes" id="UP000001940">
    <property type="component" value="Chromosome V"/>
</dbReference>
<feature type="transmembrane region" description="Helical" evidence="5">
    <location>
        <begin position="68"/>
        <end position="93"/>
    </location>
</feature>
<gene>
    <name evidence="7 9" type="primary">srw-38</name>
    <name evidence="7" type="ORF">CELE_Y116F11B.5</name>
    <name evidence="9" type="ORF">Y116F11B.5</name>
</gene>
<feature type="transmembrane region" description="Helical" evidence="5">
    <location>
        <begin position="313"/>
        <end position="332"/>
    </location>
</feature>
<dbReference type="GO" id="GO:0016020">
    <property type="term" value="C:membrane"/>
    <property type="evidence" value="ECO:0007669"/>
    <property type="project" value="UniProtKB-SubCell"/>
</dbReference>
<dbReference type="GeneID" id="191017"/>
<feature type="transmembrane region" description="Helical" evidence="5">
    <location>
        <begin position="275"/>
        <end position="293"/>
    </location>
</feature>
<dbReference type="SMR" id="Q9GRV7"/>
<feature type="transmembrane region" description="Helical" evidence="5">
    <location>
        <begin position="166"/>
        <end position="188"/>
    </location>
</feature>
<dbReference type="WormBase" id="Y116F11B.5">
    <property type="protein sequence ID" value="CE26050"/>
    <property type="gene ID" value="WBGene00005785"/>
    <property type="gene designation" value="srw-38"/>
</dbReference>
<keyword evidence="4 5" id="KW-0472">Membrane</keyword>
<dbReference type="PANTHER" id="PTHR22751:SF13">
    <property type="entry name" value="G-PROTEIN COUPLED RECEPTORS FAMILY 1 PROFILE DOMAIN-CONTAINING PROTEIN"/>
    <property type="match status" value="1"/>
</dbReference>
<dbReference type="PANTHER" id="PTHR22751">
    <property type="entry name" value="G-PROTEIN COUPLED RECEPTOR-RELATED"/>
    <property type="match status" value="1"/>
</dbReference>
<evidence type="ECO:0000313" key="9">
    <source>
        <dbReference type="WormBase" id="Y116F11B.5"/>
    </source>
</evidence>
<dbReference type="InterPro" id="IPR017452">
    <property type="entry name" value="GPCR_Rhodpsn_7TM"/>
</dbReference>
<dbReference type="RefSeq" id="NP_507842.1">
    <property type="nucleotide sequence ID" value="NM_075441.1"/>
</dbReference>
<dbReference type="PaxDb" id="6239-Y116F11B.5"/>
<feature type="transmembrane region" description="Helical" evidence="5">
    <location>
        <begin position="125"/>
        <end position="145"/>
    </location>
</feature>
<keyword evidence="2 5" id="KW-0812">Transmembrane</keyword>
<feature type="domain" description="G-protein coupled receptors family 1 profile" evidence="6">
    <location>
        <begin position="48"/>
        <end position="330"/>
    </location>
</feature>
<dbReference type="eggNOG" id="KOG3098">
    <property type="taxonomic scope" value="Eukaryota"/>
</dbReference>
<keyword evidence="7" id="KW-0675">Receptor</keyword>
<evidence type="ECO:0000256" key="1">
    <source>
        <dbReference type="ARBA" id="ARBA00004370"/>
    </source>
</evidence>
<keyword evidence="3 5" id="KW-1133">Transmembrane helix</keyword>
<dbReference type="AGR" id="WB:WBGene00005785"/>
<evidence type="ECO:0000256" key="4">
    <source>
        <dbReference type="ARBA" id="ARBA00023136"/>
    </source>
</evidence>
<sequence>MNSSKATDYVVPEEFRGDAWLTFSSWINSISAYLYLTDFIISFIGIFPSLFHFWVLTRESMRHLTTNLFLIGMTLCGIIHMICNIIEFCPLLYNYYFSFEISFECFPFASYSKIVSNYYSSMTNAVVTGMLTYFTVAMAIIRFLVVKFPFARSMQRLIYSKSGLKILLPIIILILPLWIAEISSTNIVETGIWVPGPNCDIFAENYTEKMYTVETSITFGIDDFYWIVYYIYAVIFQFIPSILLPISTVLLIIELKKNKKTKTWTSKSQDRSTKLVVYMTISFIMANAPYSLIYSLSFMLSAYARMIISQLSVIAYLLTTLNVATHWLLCYFMSTQYRNTAREILGKNNIDSTVMVISYQTSRAKMF</sequence>
<protein>
    <submittedName>
        <fullName evidence="7">G-protein coupled receptors family 1 profile domain-containing protein</fullName>
    </submittedName>
</protein>
<proteinExistence type="predicted"/>
<dbReference type="Pfam" id="PF10324">
    <property type="entry name" value="7TM_GPCR_Srw"/>
    <property type="match status" value="1"/>
</dbReference>
<dbReference type="InParanoid" id="Q9GRV7"/>
<dbReference type="Gene3D" id="1.20.1070.10">
    <property type="entry name" value="Rhodopsin 7-helix transmembrane proteins"/>
    <property type="match status" value="1"/>
</dbReference>
<accession>Q9GRV7</accession>
<dbReference type="UCSC" id="Y116F11B.5">
    <property type="organism name" value="c. elegans"/>
</dbReference>
<dbReference type="AlphaFoldDB" id="Q9GRV7"/>
<evidence type="ECO:0000256" key="3">
    <source>
        <dbReference type="ARBA" id="ARBA00022989"/>
    </source>
</evidence>
<name>Q9GRV7_CAEEL</name>
<feature type="transmembrane region" description="Helical" evidence="5">
    <location>
        <begin position="32"/>
        <end position="56"/>
    </location>
</feature>
<dbReference type="PROSITE" id="PS50262">
    <property type="entry name" value="G_PROTEIN_RECEP_F1_2"/>
    <property type="match status" value="1"/>
</dbReference>
<organism evidence="7 8">
    <name type="scientific">Caenorhabditis elegans</name>
    <dbReference type="NCBI Taxonomy" id="6239"/>
    <lineage>
        <taxon>Eukaryota</taxon>
        <taxon>Metazoa</taxon>
        <taxon>Ecdysozoa</taxon>
        <taxon>Nematoda</taxon>
        <taxon>Chromadorea</taxon>
        <taxon>Rhabditida</taxon>
        <taxon>Rhabditina</taxon>
        <taxon>Rhabditomorpha</taxon>
        <taxon>Rhabditoidea</taxon>
        <taxon>Rhabditidae</taxon>
        <taxon>Peloderinae</taxon>
        <taxon>Caenorhabditis</taxon>
    </lineage>
</organism>
<dbReference type="CTD" id="191017"/>
<evidence type="ECO:0000259" key="6">
    <source>
        <dbReference type="PROSITE" id="PS50262"/>
    </source>
</evidence>
<keyword evidence="8" id="KW-1185">Reference proteome</keyword>
<dbReference type="PhylomeDB" id="Q9GRV7"/>
<dbReference type="HOGENOM" id="CLU_043715_0_3_1"/>